<dbReference type="InterPro" id="IPR021720">
    <property type="entry name" value="Malectin_dom"/>
</dbReference>
<dbReference type="Gene3D" id="3.80.10.10">
    <property type="entry name" value="Ribonuclease Inhibitor"/>
    <property type="match status" value="6"/>
</dbReference>
<keyword evidence="9" id="KW-0677">Repeat</keyword>
<dbReference type="InterPro" id="IPR011009">
    <property type="entry name" value="Kinase-like_dom_sf"/>
</dbReference>
<dbReference type="PROSITE" id="PS00107">
    <property type="entry name" value="PROTEIN_KINASE_ATP"/>
    <property type="match status" value="2"/>
</dbReference>
<dbReference type="PANTHER" id="PTHR48006:SF101">
    <property type="entry name" value="PROTEIN KINASE DOMAIN-CONTAINING PROTEIN"/>
    <property type="match status" value="1"/>
</dbReference>
<keyword evidence="3" id="KW-0723">Serine/threonine-protein kinase</keyword>
<evidence type="ECO:0000256" key="14">
    <source>
        <dbReference type="ARBA" id="ARBA00023136"/>
    </source>
</evidence>
<proteinExistence type="predicted"/>
<reference evidence="24 25" key="1">
    <citation type="submission" date="2020-09" db="EMBL/GenBank/DDBJ databases">
        <title>De no assembly of potato wild relative species, Solanum commersonii.</title>
        <authorList>
            <person name="Cho K."/>
        </authorList>
    </citation>
    <scope>NUCLEOTIDE SEQUENCE [LARGE SCALE GENOMIC DNA]</scope>
    <source>
        <strain evidence="24">LZ3.2</strain>
        <tissue evidence="24">Leaf</tissue>
    </source>
</reference>
<dbReference type="GO" id="GO:0005524">
    <property type="term" value="F:ATP binding"/>
    <property type="evidence" value="ECO:0007669"/>
    <property type="project" value="UniProtKB-UniRule"/>
</dbReference>
<organism evidence="24 25">
    <name type="scientific">Solanum commersonii</name>
    <name type="common">Commerson's wild potato</name>
    <name type="synonym">Commerson's nightshade</name>
    <dbReference type="NCBI Taxonomy" id="4109"/>
    <lineage>
        <taxon>Eukaryota</taxon>
        <taxon>Viridiplantae</taxon>
        <taxon>Streptophyta</taxon>
        <taxon>Embryophyta</taxon>
        <taxon>Tracheophyta</taxon>
        <taxon>Spermatophyta</taxon>
        <taxon>Magnoliopsida</taxon>
        <taxon>eudicotyledons</taxon>
        <taxon>Gunneridae</taxon>
        <taxon>Pentapetalae</taxon>
        <taxon>asterids</taxon>
        <taxon>lamiids</taxon>
        <taxon>Solanales</taxon>
        <taxon>Solanaceae</taxon>
        <taxon>Solanoideae</taxon>
        <taxon>Solaneae</taxon>
        <taxon>Solanum</taxon>
    </lineage>
</organism>
<dbReference type="Pfam" id="PF07714">
    <property type="entry name" value="PK_Tyr_Ser-Thr"/>
    <property type="match status" value="2"/>
</dbReference>
<keyword evidence="10 19" id="KW-0547">Nucleotide-binding</keyword>
<keyword evidence="12 19" id="KW-0067">ATP-binding</keyword>
<evidence type="ECO:0000256" key="20">
    <source>
        <dbReference type="SAM" id="MobiDB-lite"/>
    </source>
</evidence>
<feature type="binding site" evidence="19">
    <location>
        <position position="731"/>
    </location>
    <ligand>
        <name>ATP</name>
        <dbReference type="ChEBI" id="CHEBI:30616"/>
    </ligand>
</feature>
<feature type="transmembrane region" description="Helical" evidence="21">
    <location>
        <begin position="1621"/>
        <end position="1644"/>
    </location>
</feature>
<keyword evidence="15" id="KW-0675">Receptor</keyword>
<evidence type="ECO:0000256" key="12">
    <source>
        <dbReference type="ARBA" id="ARBA00022840"/>
    </source>
</evidence>
<feature type="transmembrane region" description="Helical" evidence="21">
    <location>
        <begin position="783"/>
        <end position="801"/>
    </location>
</feature>
<gene>
    <name evidence="24" type="ORF">H5410_007513</name>
</gene>
<dbReference type="InterPro" id="IPR001611">
    <property type="entry name" value="Leu-rich_rpt"/>
</dbReference>
<dbReference type="Gene3D" id="2.60.120.430">
    <property type="entry name" value="Galactose-binding lectin"/>
    <property type="match status" value="2"/>
</dbReference>
<evidence type="ECO:0000256" key="22">
    <source>
        <dbReference type="SAM" id="SignalP"/>
    </source>
</evidence>
<keyword evidence="16" id="KW-0325">Glycoprotein</keyword>
<dbReference type="FunFam" id="3.30.200.20:FF:000217">
    <property type="entry name" value="probable LRR receptor-like serine/threonine-protein kinase At1g53430"/>
    <property type="match status" value="2"/>
</dbReference>
<sequence>MYIHFNFFYFLFFFCILEKMMSSSYYCTCSYLLITFSLLLIVCEAQNGRGLLPEEEKNALREIGEQLGKTDWDFDVNPCDESTSWTTPGTDDLSVYVSNVTCNCDTPNGSCHVQSILLKGQDLAGVLPPSLVKLPNLTKIDLSCNYLSGTIPPEWTSMKLEYMSLMLNQLSGPIPKYLGNMTSLVYMRLESNMFNGTVPKELGDMVKLQFLILSFNNLTGQLPEELNKLTNLKELRLRGNNFTGKLPSFESFKTLQRLEIQASGFEGPIAPIISVSTQMIELRITDLTGGASEFPLLGNMTLLTRLVLRNCNLSGKIPPYITNMPKLKLLRPKKGFTGIVYGLCVSIYCMPFMKTVCRDLSLNKFEGQIPNLESLKKLDFLYLVGNRLTGPIPDWVKSRNSKHMIDLSYNNFSESSEPICQETLYESLTLCLLPTHFSYRSTEWYSVHINCGGESVTIGDTVYEADRDSAGAAKFTYSKESWGASNSGYFWDKSITAKDYLANNISAIKGNDSELYTTARLSASSLTYYGRCLANGNYTVTLHFAEIVIRGNRSFQSLGKRIFDVYIQGERKLKDFDIRTDAGGVDKPFTIKFNATVVDSTLEVRFQYAGKGTAALPRRGSYGPLVSAISFEANFKPPPDHKRLVPIIAGAVVSLLILIFIISFVAWKRHKNKIAKEEESRGLDSMTGVFTIRQIKAATNNFDAANKIGEGGFGSVYKGTLSDGAVIAVKKLSSKSKQGKREFVNEIGMISSLQHPNLVQLYGCCAERNNLLLVYEYMENNSLARALFGNLSSFFIVLVISQAENKLKVKQVERLLFGPEEHRLKINWPTRQKICIGIAKGLSFLHEESSLKIVHRDIKATNVLLDKKLNPKISDFGLARLDDDDNNTHITTRVAGTIGYMAPEYALWGYLTYKADVYSFGVLALEIAAGKSNMTYRPNEKFVCLLDWALVLQRQGKLKEVVDATLGSDLNEDEALRMLNVALLCTSPSPALRPTMSAVVKILENHLDLPEFTMESRFYDDYDLLNFQGLRDKYEDTNESQPLTHSSNTITTTDYSYKNALKEIAEQMDKKDWDFDLNPCDGNTNWTTPKIDKISMYVNNITCNCSTPDGKCFLSHLQFLEVFFPKYRYFPPKINSNSYSDKRITRMQAGFLLISSYNVNRLLKGQDLAGVLPPSLVKLPYLKTIAVARNYLSGTIPPEWASIKLEYMSVMVNRLSGPIPKYLGNMTTLLYMSLENNMFNGTVPKELGNMVNLQSLTLSFNNLTGKLPEEVNKLTKLTELRLSGNNFTGIFPSFESLKNLQKLEIQASGFEGPVPPSISVLTEMKELRVSDFTGSASEFPPLENMTGLTRLMLRSCNLSGKIPSYIANMPQLKILDLSFNRLEGQIPDLENLERLELFVIDLSYNNFNESSVPTTCRKPYLYSVHINCGGESVTIGDTTYEADEDSAGAAKFVYWKESWGSSNTGDFWDRPIASNEYKATNISSIKGHNSELYTTARLSALSLTYYGRCLANGNYTVTLHFAEIVIRDNRSFQSLGKRMFDVYIQGERKLKDFDIRTAAGGVDEALTRKFNTSVENGILEVRFQYAGKGTTAVPRRGSYGPLVSAISFEANFKPPSNHKNMAHIIAGAVASSLVLLFTIFFVAWRRSRNRISKEEELRGLDLLTGVFTMRQIKAATNNFDAANKIGEGGFGSVYKGTLLDGTVIAVKQLSSKSKQGNREFVNEIGMISGLQHPNLVKLYGCCAEGNQLLLVYEYLENNSLALALFGPEEHRLQIDWPTRQKICIGIAKGLAFLHEESSLKIVHRDIKATNVLLDKKLNPKISDFGLAKLDDEDKTHISTRIAGTIGYMAPEYALWGYLTYKADVYSFGVVALEIVAGKNNMKYRPNEKFVCLLDWALVLQKHGKLMELVDETLSSDFKKDEALRMINVALLCTNPSPALRPTMSAVVSILEDHLDLPEFNLESRSHDDYDDELKFQGLRDKYDEMRSLSESQTLTHSSNTTRRDCSSTTSESA</sequence>
<dbReference type="GO" id="GO:0016020">
    <property type="term" value="C:membrane"/>
    <property type="evidence" value="ECO:0007669"/>
    <property type="project" value="UniProtKB-SubCell"/>
</dbReference>
<dbReference type="GO" id="GO:0051707">
    <property type="term" value="P:response to other organism"/>
    <property type="evidence" value="ECO:0007669"/>
    <property type="project" value="UniProtKB-ARBA"/>
</dbReference>
<keyword evidence="8 22" id="KW-0732">Signal</keyword>
<evidence type="ECO:0000256" key="19">
    <source>
        <dbReference type="PROSITE-ProRule" id="PRU10141"/>
    </source>
</evidence>
<dbReference type="InterPro" id="IPR003591">
    <property type="entry name" value="Leu-rich_rpt_typical-subtyp"/>
</dbReference>
<comment type="subcellular location">
    <subcellularLocation>
        <location evidence="1">Membrane</location>
        <topology evidence="1">Single-pass type I membrane protein</topology>
    </subcellularLocation>
</comment>
<evidence type="ECO:0000259" key="23">
    <source>
        <dbReference type="PROSITE" id="PS50011"/>
    </source>
</evidence>
<evidence type="ECO:0000256" key="15">
    <source>
        <dbReference type="ARBA" id="ARBA00023170"/>
    </source>
</evidence>
<keyword evidence="4" id="KW-0597">Phosphoprotein</keyword>
<keyword evidence="5" id="KW-0433">Leucine-rich repeat</keyword>
<keyword evidence="14 21" id="KW-0472">Membrane</keyword>
<dbReference type="SUPFAM" id="SSF56112">
    <property type="entry name" value="Protein kinase-like (PK-like)"/>
    <property type="match status" value="2"/>
</dbReference>
<dbReference type="CDD" id="cd14066">
    <property type="entry name" value="STKc_IRAK"/>
    <property type="match status" value="2"/>
</dbReference>
<evidence type="ECO:0000256" key="9">
    <source>
        <dbReference type="ARBA" id="ARBA00022737"/>
    </source>
</evidence>
<evidence type="ECO:0000256" key="16">
    <source>
        <dbReference type="ARBA" id="ARBA00023180"/>
    </source>
</evidence>
<evidence type="ECO:0000256" key="8">
    <source>
        <dbReference type="ARBA" id="ARBA00022729"/>
    </source>
</evidence>
<dbReference type="Gene3D" id="3.30.200.20">
    <property type="entry name" value="Phosphorylase Kinase, domain 1"/>
    <property type="match status" value="2"/>
</dbReference>
<dbReference type="InterPro" id="IPR051824">
    <property type="entry name" value="LRR_Rcpt-Like_S/T_Kinase"/>
</dbReference>
<comment type="catalytic activity">
    <reaction evidence="18">
        <text>L-seryl-[protein] + ATP = O-phospho-L-seryl-[protein] + ADP + H(+)</text>
        <dbReference type="Rhea" id="RHEA:17989"/>
        <dbReference type="Rhea" id="RHEA-COMP:9863"/>
        <dbReference type="Rhea" id="RHEA-COMP:11604"/>
        <dbReference type="ChEBI" id="CHEBI:15378"/>
        <dbReference type="ChEBI" id="CHEBI:29999"/>
        <dbReference type="ChEBI" id="CHEBI:30616"/>
        <dbReference type="ChEBI" id="CHEBI:83421"/>
        <dbReference type="ChEBI" id="CHEBI:456216"/>
        <dbReference type="EC" id="2.7.11.1"/>
    </reaction>
</comment>
<dbReference type="PANTHER" id="PTHR48006">
    <property type="entry name" value="LEUCINE-RICH REPEAT-CONTAINING PROTEIN DDB_G0281931-RELATED"/>
    <property type="match status" value="1"/>
</dbReference>
<evidence type="ECO:0000256" key="13">
    <source>
        <dbReference type="ARBA" id="ARBA00022989"/>
    </source>
</evidence>
<feature type="region of interest" description="Disordered" evidence="20">
    <location>
        <begin position="1986"/>
        <end position="2013"/>
    </location>
</feature>
<dbReference type="FunFam" id="3.80.10.10:FF:000452">
    <property type="entry name" value="Probable LRR receptor-like serine/threonine-protein kinase RFK1"/>
    <property type="match status" value="1"/>
</dbReference>
<dbReference type="InterPro" id="IPR001245">
    <property type="entry name" value="Ser-Thr/Tyr_kinase_cat_dom"/>
</dbReference>
<accession>A0A9J6AEA5</accession>
<dbReference type="Gene3D" id="1.10.510.10">
    <property type="entry name" value="Transferase(Phosphotransferase) domain 1"/>
    <property type="match status" value="2"/>
</dbReference>
<evidence type="ECO:0000256" key="2">
    <source>
        <dbReference type="ARBA" id="ARBA00012513"/>
    </source>
</evidence>
<evidence type="ECO:0000256" key="5">
    <source>
        <dbReference type="ARBA" id="ARBA00022614"/>
    </source>
</evidence>
<dbReference type="PROSITE" id="PS00108">
    <property type="entry name" value="PROTEIN_KINASE_ST"/>
    <property type="match status" value="2"/>
</dbReference>
<dbReference type="FunFam" id="1.10.510.10:FF:000044">
    <property type="entry name" value="Putative LRR receptor-like serine/threonine-protein kinase"/>
    <property type="match status" value="2"/>
</dbReference>
<keyword evidence="25" id="KW-1185">Reference proteome</keyword>
<dbReference type="EC" id="2.7.11.1" evidence="2"/>
<evidence type="ECO:0000256" key="18">
    <source>
        <dbReference type="ARBA" id="ARBA00048679"/>
    </source>
</evidence>
<dbReference type="GO" id="GO:0004674">
    <property type="term" value="F:protein serine/threonine kinase activity"/>
    <property type="evidence" value="ECO:0007669"/>
    <property type="project" value="UniProtKB-KW"/>
</dbReference>
<comment type="caution">
    <text evidence="24">The sequence shown here is derived from an EMBL/GenBank/DDBJ whole genome shotgun (WGS) entry which is preliminary data.</text>
</comment>
<dbReference type="SMART" id="SM00369">
    <property type="entry name" value="LRR_TYP"/>
    <property type="match status" value="6"/>
</dbReference>
<feature type="domain" description="Protein kinase" evidence="23">
    <location>
        <begin position="702"/>
        <end position="1009"/>
    </location>
</feature>
<dbReference type="GO" id="GO:0006952">
    <property type="term" value="P:defense response"/>
    <property type="evidence" value="ECO:0007669"/>
    <property type="project" value="UniProtKB-ARBA"/>
</dbReference>
<keyword evidence="11" id="KW-0418">Kinase</keyword>
<keyword evidence="6" id="KW-0808">Transferase</keyword>
<dbReference type="InterPro" id="IPR008271">
    <property type="entry name" value="Ser/Thr_kinase_AS"/>
</dbReference>
<dbReference type="Pfam" id="PF11721">
    <property type="entry name" value="Malectin"/>
    <property type="match status" value="2"/>
</dbReference>
<comment type="catalytic activity">
    <reaction evidence="17">
        <text>L-threonyl-[protein] + ATP = O-phospho-L-threonyl-[protein] + ADP + H(+)</text>
        <dbReference type="Rhea" id="RHEA:46608"/>
        <dbReference type="Rhea" id="RHEA-COMP:11060"/>
        <dbReference type="Rhea" id="RHEA-COMP:11605"/>
        <dbReference type="ChEBI" id="CHEBI:15378"/>
        <dbReference type="ChEBI" id="CHEBI:30013"/>
        <dbReference type="ChEBI" id="CHEBI:30616"/>
        <dbReference type="ChEBI" id="CHEBI:61977"/>
        <dbReference type="ChEBI" id="CHEBI:456216"/>
        <dbReference type="EC" id="2.7.11.1"/>
    </reaction>
</comment>
<dbReference type="Proteomes" id="UP000824120">
    <property type="component" value="Chromosome 2"/>
</dbReference>
<keyword evidence="7 21" id="KW-0812">Transmembrane</keyword>
<evidence type="ECO:0000256" key="17">
    <source>
        <dbReference type="ARBA" id="ARBA00047899"/>
    </source>
</evidence>
<evidence type="ECO:0000256" key="3">
    <source>
        <dbReference type="ARBA" id="ARBA00022527"/>
    </source>
</evidence>
<evidence type="ECO:0000256" key="10">
    <source>
        <dbReference type="ARBA" id="ARBA00022741"/>
    </source>
</evidence>
<feature type="binding site" evidence="19">
    <location>
        <position position="1707"/>
    </location>
    <ligand>
        <name>ATP</name>
        <dbReference type="ChEBI" id="CHEBI:30616"/>
    </ligand>
</feature>
<protein>
    <recommendedName>
        <fullName evidence="2">non-specific serine/threonine protein kinase</fullName>
        <ecNumber evidence="2">2.7.11.1</ecNumber>
    </recommendedName>
</protein>
<evidence type="ECO:0000256" key="6">
    <source>
        <dbReference type="ARBA" id="ARBA00022679"/>
    </source>
</evidence>
<evidence type="ECO:0000313" key="24">
    <source>
        <dbReference type="EMBL" id="KAG5622295.1"/>
    </source>
</evidence>
<evidence type="ECO:0000256" key="7">
    <source>
        <dbReference type="ARBA" id="ARBA00022692"/>
    </source>
</evidence>
<dbReference type="SMART" id="SM00220">
    <property type="entry name" value="S_TKc"/>
    <property type="match status" value="2"/>
</dbReference>
<feature type="transmembrane region" description="Helical" evidence="21">
    <location>
        <begin position="23"/>
        <end position="43"/>
    </location>
</feature>
<keyword evidence="13 21" id="KW-1133">Transmembrane helix</keyword>
<dbReference type="PROSITE" id="PS50011">
    <property type="entry name" value="PROTEIN_KINASE_DOM"/>
    <property type="match status" value="2"/>
</dbReference>
<dbReference type="InterPro" id="IPR032675">
    <property type="entry name" value="LRR_dom_sf"/>
</dbReference>
<feature type="transmembrane region" description="Helical" evidence="21">
    <location>
        <begin position="644"/>
        <end position="667"/>
    </location>
</feature>
<dbReference type="Pfam" id="PF00560">
    <property type="entry name" value="LRR_1"/>
    <property type="match status" value="8"/>
</dbReference>
<dbReference type="FunFam" id="2.60.120.430:FF:000004">
    <property type="entry name" value="Putative leucine-rich repeat receptor-like serine/threonine-protein kinase"/>
    <property type="match status" value="2"/>
</dbReference>
<feature type="compositionally biased region" description="Polar residues" evidence="20">
    <location>
        <begin position="1988"/>
        <end position="2013"/>
    </location>
</feature>
<dbReference type="SUPFAM" id="SSF52058">
    <property type="entry name" value="L domain-like"/>
    <property type="match status" value="2"/>
</dbReference>
<dbReference type="InterPro" id="IPR000719">
    <property type="entry name" value="Prot_kinase_dom"/>
</dbReference>
<dbReference type="EMBL" id="JACXVP010000002">
    <property type="protein sequence ID" value="KAG5622295.1"/>
    <property type="molecule type" value="Genomic_DNA"/>
</dbReference>
<evidence type="ECO:0000256" key="4">
    <source>
        <dbReference type="ARBA" id="ARBA00022553"/>
    </source>
</evidence>
<dbReference type="FunFam" id="3.80.10.10:FF:000095">
    <property type="entry name" value="LRR receptor-like serine/threonine-protein kinase GSO1"/>
    <property type="match status" value="1"/>
</dbReference>
<evidence type="ECO:0000256" key="1">
    <source>
        <dbReference type="ARBA" id="ARBA00004479"/>
    </source>
</evidence>
<dbReference type="InterPro" id="IPR017441">
    <property type="entry name" value="Protein_kinase_ATP_BS"/>
</dbReference>
<name>A0A9J6AEA5_SOLCO</name>
<feature type="chain" id="PRO_5039885470" description="non-specific serine/threonine protein kinase" evidence="22">
    <location>
        <begin position="23"/>
        <end position="2013"/>
    </location>
</feature>
<dbReference type="OrthoDB" id="1938112at2759"/>
<evidence type="ECO:0000256" key="11">
    <source>
        <dbReference type="ARBA" id="ARBA00022777"/>
    </source>
</evidence>
<evidence type="ECO:0000313" key="25">
    <source>
        <dbReference type="Proteomes" id="UP000824120"/>
    </source>
</evidence>
<feature type="domain" description="Protein kinase" evidence="23">
    <location>
        <begin position="1679"/>
        <end position="1956"/>
    </location>
</feature>
<evidence type="ECO:0000256" key="21">
    <source>
        <dbReference type="SAM" id="Phobius"/>
    </source>
</evidence>
<feature type="signal peptide" evidence="22">
    <location>
        <begin position="1"/>
        <end position="22"/>
    </location>
</feature>
<dbReference type="PROSITE" id="PS51450">
    <property type="entry name" value="LRR"/>
    <property type="match status" value="1"/>
</dbReference>